<protein>
    <recommendedName>
        <fullName evidence="3">Reverse transcriptase RNase H-like domain-containing protein</fullName>
    </recommendedName>
</protein>
<keyword evidence="2" id="KW-1185">Reference proteome</keyword>
<accession>A0AAE0LBJ3</accession>
<evidence type="ECO:0000313" key="1">
    <source>
        <dbReference type="EMBL" id="KAK3279153.1"/>
    </source>
</evidence>
<organism evidence="1 2">
    <name type="scientific">Cymbomonas tetramitiformis</name>
    <dbReference type="NCBI Taxonomy" id="36881"/>
    <lineage>
        <taxon>Eukaryota</taxon>
        <taxon>Viridiplantae</taxon>
        <taxon>Chlorophyta</taxon>
        <taxon>Pyramimonadophyceae</taxon>
        <taxon>Pyramimonadales</taxon>
        <taxon>Pyramimonadaceae</taxon>
        <taxon>Cymbomonas</taxon>
    </lineage>
</organism>
<gene>
    <name evidence="1" type="ORF">CYMTET_12944</name>
</gene>
<evidence type="ECO:0000313" key="2">
    <source>
        <dbReference type="Proteomes" id="UP001190700"/>
    </source>
</evidence>
<sequence>MKGQGFPATVGYFDGFWVCAASHKEALKLLEFLGLKMAWDKCEVVLITDNTPTKGMLEHWRCQPDFTGLLRRIFKQCVTFDVRFILEWVPSKEKQFTDALTRKQMKLFFDLYWD</sequence>
<evidence type="ECO:0008006" key="3">
    <source>
        <dbReference type="Google" id="ProtNLM"/>
    </source>
</evidence>
<proteinExistence type="predicted"/>
<comment type="caution">
    <text evidence="1">The sequence shown here is derived from an EMBL/GenBank/DDBJ whole genome shotgun (WGS) entry which is preliminary data.</text>
</comment>
<dbReference type="EMBL" id="LGRX02005104">
    <property type="protein sequence ID" value="KAK3279153.1"/>
    <property type="molecule type" value="Genomic_DNA"/>
</dbReference>
<dbReference type="AlphaFoldDB" id="A0AAE0LBJ3"/>
<name>A0AAE0LBJ3_9CHLO</name>
<dbReference type="Proteomes" id="UP001190700">
    <property type="component" value="Unassembled WGS sequence"/>
</dbReference>
<reference evidence="1 2" key="1">
    <citation type="journal article" date="2015" name="Genome Biol. Evol.">
        <title>Comparative Genomics of a Bacterivorous Green Alga Reveals Evolutionary Causalities and Consequences of Phago-Mixotrophic Mode of Nutrition.</title>
        <authorList>
            <person name="Burns J.A."/>
            <person name="Paasch A."/>
            <person name="Narechania A."/>
            <person name="Kim E."/>
        </authorList>
    </citation>
    <scope>NUCLEOTIDE SEQUENCE [LARGE SCALE GENOMIC DNA]</scope>
    <source>
        <strain evidence="1 2">PLY_AMNH</strain>
    </source>
</reference>